<reference evidence="2 3" key="1">
    <citation type="submission" date="2024-06" db="EMBL/GenBank/DDBJ databases">
        <title>The Natural Products Discovery Center: Release of the First 8490 Sequenced Strains for Exploring Actinobacteria Biosynthetic Diversity.</title>
        <authorList>
            <person name="Kalkreuter E."/>
            <person name="Kautsar S.A."/>
            <person name="Yang D."/>
            <person name="Bader C.D."/>
            <person name="Teijaro C.N."/>
            <person name="Fluegel L."/>
            <person name="Davis C.M."/>
            <person name="Simpson J.R."/>
            <person name="Lauterbach L."/>
            <person name="Steele A.D."/>
            <person name="Gui C."/>
            <person name="Meng S."/>
            <person name="Li G."/>
            <person name="Viehrig K."/>
            <person name="Ye F."/>
            <person name="Su P."/>
            <person name="Kiefer A.F."/>
            <person name="Nichols A."/>
            <person name="Cepeda A.J."/>
            <person name="Yan W."/>
            <person name="Fan B."/>
            <person name="Jiang Y."/>
            <person name="Adhikari A."/>
            <person name="Zheng C.-J."/>
            <person name="Schuster L."/>
            <person name="Cowan T.M."/>
            <person name="Smanski M.J."/>
            <person name="Chevrette M.G."/>
            <person name="De Carvalho L.P.S."/>
            <person name="Shen B."/>
        </authorList>
    </citation>
    <scope>NUCLEOTIDE SEQUENCE [LARGE SCALE GENOMIC DNA]</scope>
    <source>
        <strain evidence="2 3">NPDC000837</strain>
    </source>
</reference>
<proteinExistence type="predicted"/>
<protein>
    <recommendedName>
        <fullName evidence="4">Lipoprotein</fullName>
    </recommendedName>
</protein>
<dbReference type="PROSITE" id="PS51257">
    <property type="entry name" value="PROKAR_LIPOPROTEIN"/>
    <property type="match status" value="1"/>
</dbReference>
<evidence type="ECO:0008006" key="4">
    <source>
        <dbReference type="Google" id="ProtNLM"/>
    </source>
</evidence>
<feature type="region of interest" description="Disordered" evidence="1">
    <location>
        <begin position="90"/>
        <end position="132"/>
    </location>
</feature>
<evidence type="ECO:0000313" key="2">
    <source>
        <dbReference type="EMBL" id="MER6617367.1"/>
    </source>
</evidence>
<feature type="region of interest" description="Disordered" evidence="1">
    <location>
        <begin position="24"/>
        <end position="47"/>
    </location>
</feature>
<comment type="caution">
    <text evidence="2">The sequence shown here is derived from an EMBL/GenBank/DDBJ whole genome shotgun (WGS) entry which is preliminary data.</text>
</comment>
<sequence length="183" mass="18362">MGRTGTTRRRALLATGAAAVGLLTGCSNDEPESRRTPGPSPDPARTEAALRVRLVRASTTLRDEYDAVIARHPSLTDRLTPLRAAVAAHAAALAGPGTKVPRSASASPSPSSSASPSASAGHSGPVPEEPAAALKALAAAERRTADSHTAALNDAAPELARLLASVAAAGAAHAYLLTKGDGR</sequence>
<keyword evidence="3" id="KW-1185">Reference proteome</keyword>
<accession>A0ABV1V315</accession>
<organism evidence="2 3">
    <name type="scientific">Streptomyces xantholiticus</name>
    <dbReference type="NCBI Taxonomy" id="68285"/>
    <lineage>
        <taxon>Bacteria</taxon>
        <taxon>Bacillati</taxon>
        <taxon>Actinomycetota</taxon>
        <taxon>Actinomycetes</taxon>
        <taxon>Kitasatosporales</taxon>
        <taxon>Streptomycetaceae</taxon>
        <taxon>Streptomyces</taxon>
    </lineage>
</organism>
<name>A0ABV1V315_9ACTN</name>
<feature type="compositionally biased region" description="Low complexity" evidence="1">
    <location>
        <begin position="103"/>
        <end position="120"/>
    </location>
</feature>
<dbReference type="RefSeq" id="WP_351978467.1">
    <property type="nucleotide sequence ID" value="NZ_JBEPBX010000036.1"/>
</dbReference>
<evidence type="ECO:0000313" key="3">
    <source>
        <dbReference type="Proteomes" id="UP001445472"/>
    </source>
</evidence>
<dbReference type="EMBL" id="JBEPBX010000036">
    <property type="protein sequence ID" value="MER6617367.1"/>
    <property type="molecule type" value="Genomic_DNA"/>
</dbReference>
<dbReference type="Proteomes" id="UP001445472">
    <property type="component" value="Unassembled WGS sequence"/>
</dbReference>
<gene>
    <name evidence="2" type="ORF">ABT276_29265</name>
</gene>
<evidence type="ECO:0000256" key="1">
    <source>
        <dbReference type="SAM" id="MobiDB-lite"/>
    </source>
</evidence>